<evidence type="ECO:0000313" key="2">
    <source>
        <dbReference type="EMBL" id="PLW05988.1"/>
    </source>
</evidence>
<proteinExistence type="predicted"/>
<accession>A0A2N5RYC0</accession>
<name>A0A2N5RYC0_9BASI</name>
<keyword evidence="3" id="KW-1185">Reference proteome</keyword>
<dbReference type="AlphaFoldDB" id="A0A2N5RYC0"/>
<dbReference type="EMBL" id="PGCJ01001365">
    <property type="protein sequence ID" value="PLW05988.1"/>
    <property type="molecule type" value="Genomic_DNA"/>
</dbReference>
<protein>
    <submittedName>
        <fullName evidence="2">Uncharacterized protein</fullName>
    </submittedName>
</protein>
<dbReference type="Proteomes" id="UP000235388">
    <property type="component" value="Unassembled WGS sequence"/>
</dbReference>
<evidence type="ECO:0000313" key="3">
    <source>
        <dbReference type="Proteomes" id="UP000235388"/>
    </source>
</evidence>
<comment type="caution">
    <text evidence="2">The sequence shown here is derived from an EMBL/GenBank/DDBJ whole genome shotgun (WGS) entry which is preliminary data.</text>
</comment>
<feature type="region of interest" description="Disordered" evidence="1">
    <location>
        <begin position="286"/>
        <end position="310"/>
    </location>
</feature>
<organism evidence="2 3">
    <name type="scientific">Puccinia coronata f. sp. avenae</name>
    <dbReference type="NCBI Taxonomy" id="200324"/>
    <lineage>
        <taxon>Eukaryota</taxon>
        <taxon>Fungi</taxon>
        <taxon>Dikarya</taxon>
        <taxon>Basidiomycota</taxon>
        <taxon>Pucciniomycotina</taxon>
        <taxon>Pucciniomycetes</taxon>
        <taxon>Pucciniales</taxon>
        <taxon>Pucciniaceae</taxon>
        <taxon>Puccinia</taxon>
    </lineage>
</organism>
<gene>
    <name evidence="2" type="ORF">PCANC_28374</name>
</gene>
<reference evidence="2 3" key="1">
    <citation type="submission" date="2017-11" db="EMBL/GenBank/DDBJ databases">
        <title>De novo assembly and phasing of dikaryotic genomes from two isolates of Puccinia coronata f. sp. avenae, the causal agent of oat crown rust.</title>
        <authorList>
            <person name="Miller M.E."/>
            <person name="Zhang Y."/>
            <person name="Omidvar V."/>
            <person name="Sperschneider J."/>
            <person name="Schwessinger B."/>
            <person name="Raley C."/>
            <person name="Palmer J.M."/>
            <person name="Garnica D."/>
            <person name="Upadhyaya N."/>
            <person name="Rathjen J."/>
            <person name="Taylor J.M."/>
            <person name="Park R.F."/>
            <person name="Dodds P.N."/>
            <person name="Hirsch C.D."/>
            <person name="Kianian S.F."/>
            <person name="Figueroa M."/>
        </authorList>
    </citation>
    <scope>NUCLEOTIDE SEQUENCE [LARGE SCALE GENOMIC DNA]</scope>
    <source>
        <strain evidence="2">12NC29</strain>
    </source>
</reference>
<feature type="compositionally biased region" description="Polar residues" evidence="1">
    <location>
        <begin position="292"/>
        <end position="310"/>
    </location>
</feature>
<sequence length="310" mass="31950">MQRLHAVFLGVRIGVRMPKWRAAIKPLYKGAGQETTYASKQHQQQLSQSLLVVALGSVHLFPHQAADFNPSFCLPNSTIRTSTPDPTCSSPAHRSPSPALNGELPHLWSDKCPDLTSLLCSPSLACSPSSSGSTGASPPPRSDYLLALSPVNVSDAIHTTSASNSFLFLPSRLLSSMSLAPFTPGALSKVPPLSPLPANIEILTPDSRLPGCSDELASNLPACCVPGPALLTTSNRLPSCSSSLAAAATSSSLSSATTTAFLVVAAPAPSLVAAADTLSLATTSAVSDSSANKTESSEVINTPLSTLPLN</sequence>
<evidence type="ECO:0000256" key="1">
    <source>
        <dbReference type="SAM" id="MobiDB-lite"/>
    </source>
</evidence>